<dbReference type="EMBL" id="BGZK01003302">
    <property type="protein sequence ID" value="GBO99742.1"/>
    <property type="molecule type" value="Genomic_DNA"/>
</dbReference>
<keyword evidence="3" id="KW-0695">RNA-directed DNA polymerase</keyword>
<feature type="chain" id="PRO_5020021642" evidence="1">
    <location>
        <begin position="19"/>
        <end position="330"/>
    </location>
</feature>
<evidence type="ECO:0000313" key="3">
    <source>
        <dbReference type="EMBL" id="GBO99742.1"/>
    </source>
</evidence>
<dbReference type="InterPro" id="IPR000477">
    <property type="entry name" value="RT_dom"/>
</dbReference>
<comment type="caution">
    <text evidence="3">The sequence shown here is derived from an EMBL/GenBank/DDBJ whole genome shotgun (WGS) entry which is preliminary data.</text>
</comment>
<feature type="signal peptide" evidence="1">
    <location>
        <begin position="1"/>
        <end position="18"/>
    </location>
</feature>
<dbReference type="STRING" id="151549.A0A4C1SC50"/>
<evidence type="ECO:0000259" key="2">
    <source>
        <dbReference type="PROSITE" id="PS50878"/>
    </source>
</evidence>
<feature type="domain" description="Reverse transcriptase" evidence="2">
    <location>
        <begin position="282"/>
        <end position="330"/>
    </location>
</feature>
<dbReference type="PANTHER" id="PTHR19446">
    <property type="entry name" value="REVERSE TRANSCRIPTASES"/>
    <property type="match status" value="1"/>
</dbReference>
<dbReference type="GO" id="GO:0003964">
    <property type="term" value="F:RNA-directed DNA polymerase activity"/>
    <property type="evidence" value="ECO:0007669"/>
    <property type="project" value="UniProtKB-KW"/>
</dbReference>
<reference evidence="3 4" key="1">
    <citation type="journal article" date="2019" name="Commun. Biol.">
        <title>The bagworm genome reveals a unique fibroin gene that provides high tensile strength.</title>
        <authorList>
            <person name="Kono N."/>
            <person name="Nakamura H."/>
            <person name="Ohtoshi R."/>
            <person name="Tomita M."/>
            <person name="Numata K."/>
            <person name="Arakawa K."/>
        </authorList>
    </citation>
    <scope>NUCLEOTIDE SEQUENCE [LARGE SCALE GENOMIC DNA]</scope>
</reference>
<dbReference type="OrthoDB" id="416454at2759"/>
<gene>
    <name evidence="3" type="ORF">EVAR_91061_1</name>
</gene>
<organism evidence="3 4">
    <name type="scientific">Eumeta variegata</name>
    <name type="common">Bagworm moth</name>
    <name type="synonym">Eumeta japonica</name>
    <dbReference type="NCBI Taxonomy" id="151549"/>
    <lineage>
        <taxon>Eukaryota</taxon>
        <taxon>Metazoa</taxon>
        <taxon>Ecdysozoa</taxon>
        <taxon>Arthropoda</taxon>
        <taxon>Hexapoda</taxon>
        <taxon>Insecta</taxon>
        <taxon>Pterygota</taxon>
        <taxon>Neoptera</taxon>
        <taxon>Endopterygota</taxon>
        <taxon>Lepidoptera</taxon>
        <taxon>Glossata</taxon>
        <taxon>Ditrysia</taxon>
        <taxon>Tineoidea</taxon>
        <taxon>Psychidae</taxon>
        <taxon>Oiketicinae</taxon>
        <taxon>Eumeta</taxon>
    </lineage>
</organism>
<keyword evidence="3" id="KW-0548">Nucleotidyltransferase</keyword>
<accession>A0A4C1SC50</accession>
<keyword evidence="1" id="KW-0732">Signal</keyword>
<dbReference type="AlphaFoldDB" id="A0A4C1SC50"/>
<protein>
    <submittedName>
        <fullName evidence="3">Probable RNA-directed DNA polymerase from transposon X-element</fullName>
    </submittedName>
</protein>
<keyword evidence="4" id="KW-1185">Reference proteome</keyword>
<evidence type="ECO:0000313" key="4">
    <source>
        <dbReference type="Proteomes" id="UP000299102"/>
    </source>
</evidence>
<evidence type="ECO:0000256" key="1">
    <source>
        <dbReference type="SAM" id="SignalP"/>
    </source>
</evidence>
<dbReference type="PROSITE" id="PS50878">
    <property type="entry name" value="RT_POL"/>
    <property type="match status" value="1"/>
</dbReference>
<name>A0A4C1SC50_EUMVA</name>
<proteinExistence type="predicted"/>
<keyword evidence="3" id="KW-0808">Transferase</keyword>
<dbReference type="Proteomes" id="UP000299102">
    <property type="component" value="Unassembled WGS sequence"/>
</dbReference>
<sequence>MRNFINLLELAFWQLVTTMQNILGSPSDYSQGSNIVQLNYKMGLDVISSGEPTYWPSDRQKIPDVIDFGVTKNISRELVDVEASLDLSSDHSPTIVSIRIPQRYELPFTNMNVISRTNWLRFKKYLSSHCSESIRLRTPGDIELGIENINKMMNEAVHHASTTYQQPSFNRIFSADIQRLVSEKRRARREWQQHRSPSFKEYLENLDVTPETNYSLWRTARNLKRPVECKSPLRNSSEDWARSDCEKDLNPKKTPGIDGISNKMLIELPRVAVRILLFIFNAMLRLEYFPNNWKVAVVKMIPKPGKDLTKAESYRPISLLPTMSKLFEAT</sequence>